<protein>
    <submittedName>
        <fullName evidence="1">Uncharacterized protein</fullName>
    </submittedName>
</protein>
<sequence length="707" mass="84151">MDSEQINNNRIFVPGDFLLNDFLGFFGFFCGKFSASNKDELCMILNDIKSKIFNQVSKNKDFFLNFEEIYNLFETFIIKIFPIVSLNIKKIESIELIFVDYSKKIDSDLEKDFRVLLCSSELYLQSIIEGKNKDVKVTSDKENFENHVNVNLFEINNQIKIKHNNKIYIIKMMFSYIISEFIFKNKDLFEVEFRVNNKIRNYSFNFLKEETDKFFKVRLIINSIKLAFEEYKSKRGEVMALQKFSNFIEKYYGGFKFKENRNEKFFYEYHIDYLFYIINTELLKKMSDYRVLSNKSLAEEVLIKRLKLLNYNGANICKLLYFKKSTFSFLSLSIPVVFSSNSNCNELNNYIEFEKNKNKFIDYHTKFLLKNYGNARLMKDFKTTIEKKFYVSLNRESFFSDINKNGQYYFKKLYSILLIFSNDYNKNCIYREDEKSNKILSEQTNSSKNLINHFDRKRNISVFQSLKITQEYKKIDRLFSSFREGAKRGVKVSQPIQVPMQIAKPSGFLSSSVNSIKSLPQNSQKKENISGDFLKQKNLELLNSVVAEIFQGKKLYYPNDPLKKVRNFLNNYKIVICMVCLEKRCSLLEEAKINKLRLLWDNPGEFLKKDRDTLKKFFAFELISAWKDRSLCSLEDFKRKCLIMVIILDKKKLKINLFRIDNKYYNIIEKSCEKIKSVNFEELPSKKDVRLIDIIYYLIAIFFEIKS</sequence>
<comment type="caution">
    <text evidence="1">The sequence shown here is derived from an EMBL/GenBank/DDBJ whole genome shotgun (WGS) entry which is preliminary data.</text>
</comment>
<organism evidence="1 2">
    <name type="scientific">Spirobacillus cienkowskii</name>
    <dbReference type="NCBI Taxonomy" id="495820"/>
    <lineage>
        <taxon>Bacteria</taxon>
        <taxon>Pseudomonadati</taxon>
        <taxon>Bdellovibrionota</taxon>
        <taxon>Oligoflexia</taxon>
        <taxon>Silvanigrellales</taxon>
        <taxon>Spirobacillus</taxon>
    </lineage>
</organism>
<evidence type="ECO:0000313" key="2">
    <source>
        <dbReference type="Proteomes" id="UP000253934"/>
    </source>
</evidence>
<name>A0A369KSC9_9BACT</name>
<dbReference type="Proteomes" id="UP000253934">
    <property type="component" value="Unassembled WGS sequence"/>
</dbReference>
<keyword evidence="2" id="KW-1185">Reference proteome</keyword>
<evidence type="ECO:0000313" key="1">
    <source>
        <dbReference type="EMBL" id="RDB36300.1"/>
    </source>
</evidence>
<dbReference type="EMBL" id="QOVW01000063">
    <property type="protein sequence ID" value="RDB36300.1"/>
    <property type="molecule type" value="Genomic_DNA"/>
</dbReference>
<gene>
    <name evidence="1" type="ORF">DCC88_05850</name>
</gene>
<accession>A0A369KSC9</accession>
<reference evidence="1" key="1">
    <citation type="submission" date="2018-04" db="EMBL/GenBank/DDBJ databases">
        <title>Draft genome sequence of the Candidatus Spirobacillus cienkowskii, a pathogen of freshwater Daphnia species, reconstructed from hemolymph metagenomic reads.</title>
        <authorList>
            <person name="Bresciani L."/>
            <person name="Lemos L.N."/>
            <person name="Wale N."/>
            <person name="Lin J.Y."/>
            <person name="Fernandes G.R."/>
            <person name="Duffy M.A."/>
            <person name="Rodrigues J.M."/>
        </authorList>
    </citation>
    <scope>NUCLEOTIDE SEQUENCE [LARGE SCALE GENOMIC DNA]</scope>
    <source>
        <strain evidence="1">Binning01</strain>
    </source>
</reference>
<dbReference type="AlphaFoldDB" id="A0A369KSC9"/>
<proteinExistence type="predicted"/>